<proteinExistence type="predicted"/>
<dbReference type="GO" id="GO:0009401">
    <property type="term" value="P:phosphoenolpyruvate-dependent sugar phosphotransferase system"/>
    <property type="evidence" value="ECO:0007669"/>
    <property type="project" value="UniProtKB-KW"/>
</dbReference>
<dbReference type="CDD" id="cd00006">
    <property type="entry name" value="PTS_IIA_man"/>
    <property type="match status" value="1"/>
</dbReference>
<dbReference type="PROSITE" id="PS51096">
    <property type="entry name" value="PTS_EIIA_TYPE_4"/>
    <property type="match status" value="1"/>
</dbReference>
<dbReference type="EMBL" id="CP035758">
    <property type="protein sequence ID" value="QBD82062.1"/>
    <property type="molecule type" value="Genomic_DNA"/>
</dbReference>
<keyword evidence="3" id="KW-0963">Cytoplasm</keyword>
<dbReference type="Pfam" id="PF03610">
    <property type="entry name" value="EIIA-man"/>
    <property type="match status" value="1"/>
</dbReference>
<dbReference type="InterPro" id="IPR051471">
    <property type="entry name" value="Bacterial_PTS_sugar_comp"/>
</dbReference>
<dbReference type="GO" id="GO:0016020">
    <property type="term" value="C:membrane"/>
    <property type="evidence" value="ECO:0007669"/>
    <property type="project" value="InterPro"/>
</dbReference>
<evidence type="ECO:0000256" key="3">
    <source>
        <dbReference type="ARBA" id="ARBA00022490"/>
    </source>
</evidence>
<dbReference type="AlphaFoldDB" id="A0A4P6K2D5"/>
<organism evidence="9 10">
    <name type="scientific">Ktedonosporobacter rubrisoli</name>
    <dbReference type="NCBI Taxonomy" id="2509675"/>
    <lineage>
        <taxon>Bacteria</taxon>
        <taxon>Bacillati</taxon>
        <taxon>Chloroflexota</taxon>
        <taxon>Ktedonobacteria</taxon>
        <taxon>Ktedonobacterales</taxon>
        <taxon>Ktedonosporobacteraceae</taxon>
        <taxon>Ktedonosporobacter</taxon>
    </lineage>
</organism>
<feature type="domain" description="PTS EIIA type-4" evidence="8">
    <location>
        <begin position="1"/>
        <end position="122"/>
    </location>
</feature>
<dbReference type="PANTHER" id="PTHR33799:SF1">
    <property type="entry name" value="PTS SYSTEM MANNOSE-SPECIFIC EIIAB COMPONENT-RELATED"/>
    <property type="match status" value="1"/>
</dbReference>
<dbReference type="OrthoDB" id="9799827at2"/>
<keyword evidence="6" id="KW-0598">Phosphotransferase system</keyword>
<keyword evidence="4 9" id="KW-0762">Sugar transport</keyword>
<evidence type="ECO:0000256" key="1">
    <source>
        <dbReference type="ARBA" id="ARBA00004496"/>
    </source>
</evidence>
<accession>A0A4P6K2D5</accession>
<evidence type="ECO:0000256" key="5">
    <source>
        <dbReference type="ARBA" id="ARBA00022679"/>
    </source>
</evidence>
<gene>
    <name evidence="9" type="ORF">EPA93_41230</name>
</gene>
<dbReference type="Gene3D" id="3.40.50.510">
    <property type="entry name" value="Phosphotransferase system, mannose-type IIA component"/>
    <property type="match status" value="1"/>
</dbReference>
<dbReference type="InterPro" id="IPR036662">
    <property type="entry name" value="PTS_EIIA_man-typ_sf"/>
</dbReference>
<dbReference type="InterPro" id="IPR004701">
    <property type="entry name" value="PTS_EIIA_man-typ"/>
</dbReference>
<evidence type="ECO:0000256" key="2">
    <source>
        <dbReference type="ARBA" id="ARBA00022448"/>
    </source>
</evidence>
<dbReference type="PANTHER" id="PTHR33799">
    <property type="entry name" value="PTS PERMEASE-RELATED-RELATED"/>
    <property type="match status" value="1"/>
</dbReference>
<reference evidence="9 10" key="1">
    <citation type="submission" date="2019-01" db="EMBL/GenBank/DDBJ databases">
        <title>Ktedonosporobacter rubrisoli SCAWS-G2.</title>
        <authorList>
            <person name="Huang Y."/>
            <person name="Yan B."/>
        </authorList>
    </citation>
    <scope>NUCLEOTIDE SEQUENCE [LARGE SCALE GENOMIC DNA]</scope>
    <source>
        <strain evidence="9 10">SCAWS-G2</strain>
    </source>
</reference>
<dbReference type="GO" id="GO:0016301">
    <property type="term" value="F:kinase activity"/>
    <property type="evidence" value="ECO:0007669"/>
    <property type="project" value="UniProtKB-KW"/>
</dbReference>
<dbReference type="KEGG" id="kbs:EPA93_41230"/>
<evidence type="ECO:0000313" key="9">
    <source>
        <dbReference type="EMBL" id="QBD82062.1"/>
    </source>
</evidence>
<keyword evidence="10" id="KW-1185">Reference proteome</keyword>
<evidence type="ECO:0000259" key="8">
    <source>
        <dbReference type="PROSITE" id="PS51096"/>
    </source>
</evidence>
<name>A0A4P6K2D5_KTERU</name>
<dbReference type="SUPFAM" id="SSF53062">
    <property type="entry name" value="PTS system fructose IIA component-like"/>
    <property type="match status" value="1"/>
</dbReference>
<keyword evidence="5" id="KW-0808">Transferase</keyword>
<evidence type="ECO:0000313" key="10">
    <source>
        <dbReference type="Proteomes" id="UP000290365"/>
    </source>
</evidence>
<keyword evidence="7" id="KW-0418">Kinase</keyword>
<evidence type="ECO:0000256" key="7">
    <source>
        <dbReference type="ARBA" id="ARBA00022777"/>
    </source>
</evidence>
<evidence type="ECO:0000256" key="6">
    <source>
        <dbReference type="ARBA" id="ARBA00022683"/>
    </source>
</evidence>
<comment type="subcellular location">
    <subcellularLocation>
        <location evidence="1">Cytoplasm</location>
    </subcellularLocation>
</comment>
<sequence length="132" mass="13741">MIGIVLVSHGSLADGLRNAAEMIVGPQENFLTIGMDPAADLDVLRGEIEAAVDKVGGSAQTLVLVDLMGGSPSNASSYLALNGAQVICGINLPMLLEVLVQRERATVQELSELAMQAAKEGVINLTRQLSGK</sequence>
<dbReference type="RefSeq" id="WP_129893124.1">
    <property type="nucleotide sequence ID" value="NZ_CP035758.1"/>
</dbReference>
<protein>
    <submittedName>
        <fullName evidence="9">PTS sugar transporter subunit IIA</fullName>
    </submittedName>
</protein>
<dbReference type="GO" id="GO:0005737">
    <property type="term" value="C:cytoplasm"/>
    <property type="evidence" value="ECO:0007669"/>
    <property type="project" value="UniProtKB-SubCell"/>
</dbReference>
<keyword evidence="2" id="KW-0813">Transport</keyword>
<dbReference type="Proteomes" id="UP000290365">
    <property type="component" value="Chromosome"/>
</dbReference>
<dbReference type="InterPro" id="IPR033887">
    <property type="entry name" value="PTS_IIA_man"/>
</dbReference>
<evidence type="ECO:0000256" key="4">
    <source>
        <dbReference type="ARBA" id="ARBA00022597"/>
    </source>
</evidence>